<organism evidence="2">
    <name type="scientific">candidate division WOR-3 bacterium</name>
    <dbReference type="NCBI Taxonomy" id="2052148"/>
    <lineage>
        <taxon>Bacteria</taxon>
        <taxon>Bacteria division WOR-3</taxon>
    </lineage>
</organism>
<accession>A0A7V3NU65</accession>
<gene>
    <name evidence="2" type="ORF">ENV38_03250</name>
</gene>
<protein>
    <submittedName>
        <fullName evidence="2">Uncharacterized protein</fullName>
    </submittedName>
</protein>
<feature type="coiled-coil region" evidence="1">
    <location>
        <begin position="46"/>
        <end position="102"/>
    </location>
</feature>
<keyword evidence="1" id="KW-0175">Coiled coil</keyword>
<sequence length="376" mass="43359">MEANVFTEILQELKLLMAQLSQRTSNILDSVTMEVQKGQNLLEIRLEYWRKRKEELQSMLEEANSEDCEAEGSDLTYLFERLRYVEERIESINRSANLLEEAINYYLPHHHHIKDLIMNLVPKAQHFLVQKQEELTNYWAQAPYIQFDKPEGTESGYLLGEKIASEGQHAREIQPNEAMNVAMTFTVPLEYTQSLKKDLIDSLNLASSYEPGLCKMKLEFADSDKMDEYTNACTKFDPASRSVRIVWNSGLPLEEHELDQLRAVLSGWHPKGCTKVKAIWDHEMGHAILAARDDWNGYKAAEALFGEDWQLTWKEQAKTISQYAWKGGDPAEAFAETYSQFVNAPEEMDPVFLDRMKKYLEEGNSNDRENSSVPSL</sequence>
<comment type="caution">
    <text evidence="2">The sequence shown here is derived from an EMBL/GenBank/DDBJ whole genome shotgun (WGS) entry which is preliminary data.</text>
</comment>
<evidence type="ECO:0000256" key="1">
    <source>
        <dbReference type="SAM" id="Coils"/>
    </source>
</evidence>
<name>A0A7V3NU65_UNCW3</name>
<reference evidence="2" key="1">
    <citation type="journal article" date="2020" name="mSystems">
        <title>Genome- and Community-Level Interaction Insights into Carbon Utilization and Element Cycling Functions of Hydrothermarchaeota in Hydrothermal Sediment.</title>
        <authorList>
            <person name="Zhou Z."/>
            <person name="Liu Y."/>
            <person name="Xu W."/>
            <person name="Pan J."/>
            <person name="Luo Z.H."/>
            <person name="Li M."/>
        </authorList>
    </citation>
    <scope>NUCLEOTIDE SEQUENCE [LARGE SCALE GENOMIC DNA]</scope>
    <source>
        <strain evidence="2">SpSt-754</strain>
    </source>
</reference>
<proteinExistence type="predicted"/>
<dbReference type="AlphaFoldDB" id="A0A7V3NU65"/>
<evidence type="ECO:0000313" key="2">
    <source>
        <dbReference type="EMBL" id="HGB35907.1"/>
    </source>
</evidence>
<dbReference type="EMBL" id="DTGD01000122">
    <property type="protein sequence ID" value="HGB35907.1"/>
    <property type="molecule type" value="Genomic_DNA"/>
</dbReference>